<dbReference type="InterPro" id="IPR006059">
    <property type="entry name" value="SBP"/>
</dbReference>
<evidence type="ECO:0000313" key="4">
    <source>
        <dbReference type="Proteomes" id="UP000310636"/>
    </source>
</evidence>
<sequence>MNGMNGARRISALLALCAVVALAALVSACKGATGEHAPGGGSAEGVPQPYVTLRMIMPGDESARMREFVDNELNERLKRELNMKLELTYIPWSDYQSKIELALSTGENYDLFWYGTPFVAEYKAKGYIQPLDALLQEYGNDLTANIPADNFKLDTIDGKLWAIPSQAFTSAGKFTSVMVRQDLLESVGMIGIRTIADLEAFYTKMRAKDPSYYGYLETDRGQDVLWRELSDRPLSFLDENQMFAVDEDSGELVDYLESDLYKEVAQVRKRWVDTGLIDKQFIGYKAANIDQEDAGKLLFRVGAVSRAMENLQTVQNADPDAKLREYYLSPDKPKYIVAPSNEAYMIPAKASHPARAMQFMNWILQSKEHYNFIIYGVEGKDYRIENGKIKLLTNDQFLYEWMWRNKNYFMPTTSVDDSVVQDMLHNDDNARVSRIFGFHFNQEPVKNEYANVLAVYNEKFVPINLGIVDYEEHFSAAMDALKKAGYDQVWDELQRQYASFRSGQTSLSGREESE</sequence>
<dbReference type="Pfam" id="PF12010">
    <property type="entry name" value="DUF3502"/>
    <property type="match status" value="1"/>
</dbReference>
<feature type="signal peptide" evidence="1">
    <location>
        <begin position="1"/>
        <end position="23"/>
    </location>
</feature>
<dbReference type="InterPro" id="IPR050490">
    <property type="entry name" value="Bact_solute-bd_prot1"/>
</dbReference>
<keyword evidence="1" id="KW-0732">Signal</keyword>
<dbReference type="AlphaFoldDB" id="A0A4S4C6I8"/>
<dbReference type="Proteomes" id="UP000310636">
    <property type="component" value="Unassembled WGS sequence"/>
</dbReference>
<dbReference type="PANTHER" id="PTHR43649">
    <property type="entry name" value="ARABINOSE-BINDING PROTEIN-RELATED"/>
    <property type="match status" value="1"/>
</dbReference>
<evidence type="ECO:0000313" key="3">
    <source>
        <dbReference type="EMBL" id="THF83498.1"/>
    </source>
</evidence>
<proteinExistence type="predicted"/>
<dbReference type="PANTHER" id="PTHR43649:SF12">
    <property type="entry name" value="DIACETYLCHITOBIOSE BINDING PROTEIN DASA"/>
    <property type="match status" value="1"/>
</dbReference>
<organism evidence="3 4">
    <name type="scientific">Cohnella fermenti</name>
    <dbReference type="NCBI Taxonomy" id="2565925"/>
    <lineage>
        <taxon>Bacteria</taxon>
        <taxon>Bacillati</taxon>
        <taxon>Bacillota</taxon>
        <taxon>Bacilli</taxon>
        <taxon>Bacillales</taxon>
        <taxon>Paenibacillaceae</taxon>
        <taxon>Cohnella</taxon>
    </lineage>
</organism>
<reference evidence="3 4" key="1">
    <citation type="submission" date="2019-04" db="EMBL/GenBank/DDBJ databases">
        <title>Cohnella sp. nov. isolated from preserved vegetables.</title>
        <authorList>
            <person name="Lin S.-Y."/>
            <person name="Hung M.-H."/>
            <person name="Young C.-C."/>
        </authorList>
    </citation>
    <scope>NUCLEOTIDE SEQUENCE [LARGE SCALE GENOMIC DNA]</scope>
    <source>
        <strain evidence="3 4">CC-MHH1044</strain>
    </source>
</reference>
<keyword evidence="4" id="KW-1185">Reference proteome</keyword>
<dbReference type="SUPFAM" id="SSF53850">
    <property type="entry name" value="Periplasmic binding protein-like II"/>
    <property type="match status" value="1"/>
</dbReference>
<evidence type="ECO:0000259" key="2">
    <source>
        <dbReference type="Pfam" id="PF12010"/>
    </source>
</evidence>
<dbReference type="InterPro" id="IPR022627">
    <property type="entry name" value="DUF3502"/>
</dbReference>
<name>A0A4S4C6I8_9BACL</name>
<dbReference type="EMBL" id="SSOB01000004">
    <property type="protein sequence ID" value="THF83498.1"/>
    <property type="molecule type" value="Genomic_DNA"/>
</dbReference>
<accession>A0A4S4C6I8</accession>
<comment type="caution">
    <text evidence="3">The sequence shown here is derived from an EMBL/GenBank/DDBJ whole genome shotgun (WGS) entry which is preliminary data.</text>
</comment>
<dbReference type="Gene3D" id="3.40.190.10">
    <property type="entry name" value="Periplasmic binding protein-like II"/>
    <property type="match status" value="2"/>
</dbReference>
<dbReference type="RefSeq" id="WP_136368654.1">
    <property type="nucleotide sequence ID" value="NZ_SSOB01000004.1"/>
</dbReference>
<dbReference type="OrthoDB" id="2495455at2"/>
<feature type="chain" id="PRO_5020865942" evidence="1">
    <location>
        <begin position="24"/>
        <end position="514"/>
    </location>
</feature>
<dbReference type="Pfam" id="PF13416">
    <property type="entry name" value="SBP_bac_8"/>
    <property type="match status" value="1"/>
</dbReference>
<feature type="domain" description="DUF3502" evidence="2">
    <location>
        <begin position="435"/>
        <end position="501"/>
    </location>
</feature>
<evidence type="ECO:0000256" key="1">
    <source>
        <dbReference type="SAM" id="SignalP"/>
    </source>
</evidence>
<protein>
    <submittedName>
        <fullName evidence="3">Extracellular solute-binding protein</fullName>
    </submittedName>
</protein>
<gene>
    <name evidence="3" type="ORF">E6C55_04890</name>
</gene>